<name>A0AAW0XTP5_CHEQU</name>
<evidence type="ECO:0000256" key="5">
    <source>
        <dbReference type="ARBA" id="ARBA00022737"/>
    </source>
</evidence>
<protein>
    <recommendedName>
        <fullName evidence="12">Mitochondrial thiamine pyrophosphate carrier</fullName>
    </recommendedName>
</protein>
<feature type="repeat" description="Solcar" evidence="8">
    <location>
        <begin position="116"/>
        <end position="202"/>
    </location>
</feature>
<comment type="caution">
    <text evidence="10">The sequence shown here is derived from an EMBL/GenBank/DDBJ whole genome shotgun (WGS) entry which is preliminary data.</text>
</comment>
<keyword evidence="6" id="KW-1133">Transmembrane helix</keyword>
<proteinExistence type="inferred from homology"/>
<keyword evidence="3 9" id="KW-0813">Transport</keyword>
<evidence type="ECO:0000313" key="11">
    <source>
        <dbReference type="Proteomes" id="UP001445076"/>
    </source>
</evidence>
<dbReference type="Gene3D" id="1.50.40.10">
    <property type="entry name" value="Mitochondrial carrier domain"/>
    <property type="match status" value="1"/>
</dbReference>
<comment type="subcellular location">
    <subcellularLocation>
        <location evidence="1">Membrane</location>
        <topology evidence="1">Multi-pass membrane protein</topology>
    </subcellularLocation>
</comment>
<evidence type="ECO:0000256" key="3">
    <source>
        <dbReference type="ARBA" id="ARBA00022448"/>
    </source>
</evidence>
<evidence type="ECO:0008006" key="12">
    <source>
        <dbReference type="Google" id="ProtNLM"/>
    </source>
</evidence>
<dbReference type="Proteomes" id="UP001445076">
    <property type="component" value="Unassembled WGS sequence"/>
</dbReference>
<evidence type="ECO:0000256" key="8">
    <source>
        <dbReference type="PROSITE-ProRule" id="PRU00282"/>
    </source>
</evidence>
<feature type="non-terminal residue" evidence="10">
    <location>
        <position position="1"/>
    </location>
</feature>
<evidence type="ECO:0000313" key="10">
    <source>
        <dbReference type="EMBL" id="KAK8743829.1"/>
    </source>
</evidence>
<keyword evidence="7 8" id="KW-0472">Membrane</keyword>
<keyword evidence="11" id="KW-1185">Reference proteome</keyword>
<evidence type="ECO:0000256" key="9">
    <source>
        <dbReference type="RuleBase" id="RU000488"/>
    </source>
</evidence>
<evidence type="ECO:0000256" key="1">
    <source>
        <dbReference type="ARBA" id="ARBA00004141"/>
    </source>
</evidence>
<evidence type="ECO:0000256" key="7">
    <source>
        <dbReference type="ARBA" id="ARBA00023136"/>
    </source>
</evidence>
<sequence>RVMVSHVGYKDNQEHLTAKDHAFAGAVSGFLTRGFLQPLDVLKIRFQLQVESTLRRGGGLYHGVIQSAVVIVRSEGLTALWKGHVPAQALSICFGVAQFWSYAVLTKTANEHGIGERYSIHGVCGALAGTCGTLASFPCDIVRTRLIAQGTPKRYNGMVDAWRKLLHQEGILSLWRGLVPTLAMTAPYTGLTFYFYNAFFILASKSFGDGGEVPWLSSSAVSGVASGVCAKVCIYPLDVLKKRIQIRGFEEARRQFGKVVVYPNAWKCIVQMWKEEGILGCYKGLWPSMLKSGCASGSIFITYEATCHFLAHIHSSRENNDIR</sequence>
<dbReference type="InterPro" id="IPR023395">
    <property type="entry name" value="MCP_dom_sf"/>
</dbReference>
<dbReference type="InterPro" id="IPR018108">
    <property type="entry name" value="MCP_transmembrane"/>
</dbReference>
<dbReference type="SUPFAM" id="SSF103506">
    <property type="entry name" value="Mitochondrial carrier"/>
    <property type="match status" value="1"/>
</dbReference>
<dbReference type="PRINTS" id="PR00926">
    <property type="entry name" value="MITOCARRIER"/>
</dbReference>
<evidence type="ECO:0000256" key="4">
    <source>
        <dbReference type="ARBA" id="ARBA00022692"/>
    </source>
</evidence>
<feature type="repeat" description="Solcar" evidence="8">
    <location>
        <begin position="214"/>
        <end position="309"/>
    </location>
</feature>
<evidence type="ECO:0000256" key="6">
    <source>
        <dbReference type="ARBA" id="ARBA00022989"/>
    </source>
</evidence>
<reference evidence="10 11" key="1">
    <citation type="journal article" date="2024" name="BMC Genomics">
        <title>Genome assembly of redclaw crayfish (Cherax quadricarinatus) provides insights into its immune adaptation and hypoxia tolerance.</title>
        <authorList>
            <person name="Liu Z."/>
            <person name="Zheng J."/>
            <person name="Li H."/>
            <person name="Fang K."/>
            <person name="Wang S."/>
            <person name="He J."/>
            <person name="Zhou D."/>
            <person name="Weng S."/>
            <person name="Chi M."/>
            <person name="Gu Z."/>
            <person name="He J."/>
            <person name="Li F."/>
            <person name="Wang M."/>
        </authorList>
    </citation>
    <scope>NUCLEOTIDE SEQUENCE [LARGE SCALE GENOMIC DNA]</scope>
    <source>
        <strain evidence="10">ZL_2023a</strain>
    </source>
</reference>
<keyword evidence="5" id="KW-0677">Repeat</keyword>
<dbReference type="EMBL" id="JARKIK010000024">
    <property type="protein sequence ID" value="KAK8743829.1"/>
    <property type="molecule type" value="Genomic_DNA"/>
</dbReference>
<dbReference type="InterPro" id="IPR002067">
    <property type="entry name" value="MCP"/>
</dbReference>
<keyword evidence="4 8" id="KW-0812">Transmembrane</keyword>
<accession>A0AAW0XTP5</accession>
<dbReference type="GO" id="GO:0055085">
    <property type="term" value="P:transmembrane transport"/>
    <property type="evidence" value="ECO:0007669"/>
    <property type="project" value="InterPro"/>
</dbReference>
<dbReference type="GO" id="GO:0016020">
    <property type="term" value="C:membrane"/>
    <property type="evidence" value="ECO:0007669"/>
    <property type="project" value="UniProtKB-SubCell"/>
</dbReference>
<comment type="similarity">
    <text evidence="2 9">Belongs to the mitochondrial carrier (TC 2.A.29) family.</text>
</comment>
<evidence type="ECO:0000256" key="2">
    <source>
        <dbReference type="ARBA" id="ARBA00006375"/>
    </source>
</evidence>
<gene>
    <name evidence="10" type="ORF">OTU49_001284</name>
</gene>
<dbReference type="PROSITE" id="PS50920">
    <property type="entry name" value="SOLCAR"/>
    <property type="match status" value="3"/>
</dbReference>
<dbReference type="Pfam" id="PF00153">
    <property type="entry name" value="Mito_carr"/>
    <property type="match status" value="3"/>
</dbReference>
<feature type="repeat" description="Solcar" evidence="8">
    <location>
        <begin position="16"/>
        <end position="108"/>
    </location>
</feature>
<dbReference type="InterPro" id="IPR050391">
    <property type="entry name" value="Mito_Metabolite_Transporter"/>
</dbReference>
<dbReference type="AlphaFoldDB" id="A0AAW0XTP5"/>
<dbReference type="PANTHER" id="PTHR45618">
    <property type="entry name" value="MITOCHONDRIAL DICARBOXYLATE CARRIER-RELATED"/>
    <property type="match status" value="1"/>
</dbReference>
<organism evidence="10 11">
    <name type="scientific">Cherax quadricarinatus</name>
    <name type="common">Australian red claw crayfish</name>
    <dbReference type="NCBI Taxonomy" id="27406"/>
    <lineage>
        <taxon>Eukaryota</taxon>
        <taxon>Metazoa</taxon>
        <taxon>Ecdysozoa</taxon>
        <taxon>Arthropoda</taxon>
        <taxon>Crustacea</taxon>
        <taxon>Multicrustacea</taxon>
        <taxon>Malacostraca</taxon>
        <taxon>Eumalacostraca</taxon>
        <taxon>Eucarida</taxon>
        <taxon>Decapoda</taxon>
        <taxon>Pleocyemata</taxon>
        <taxon>Astacidea</taxon>
        <taxon>Parastacoidea</taxon>
        <taxon>Parastacidae</taxon>
        <taxon>Cherax</taxon>
    </lineage>
</organism>